<organism evidence="1 2">
    <name type="scientific">Ceratopteris richardii</name>
    <name type="common">Triangle waterfern</name>
    <dbReference type="NCBI Taxonomy" id="49495"/>
    <lineage>
        <taxon>Eukaryota</taxon>
        <taxon>Viridiplantae</taxon>
        <taxon>Streptophyta</taxon>
        <taxon>Embryophyta</taxon>
        <taxon>Tracheophyta</taxon>
        <taxon>Polypodiopsida</taxon>
        <taxon>Polypodiidae</taxon>
        <taxon>Polypodiales</taxon>
        <taxon>Pteridineae</taxon>
        <taxon>Pteridaceae</taxon>
        <taxon>Parkerioideae</taxon>
        <taxon>Ceratopteris</taxon>
    </lineage>
</organism>
<dbReference type="Gene3D" id="3.30.530.20">
    <property type="match status" value="1"/>
</dbReference>
<comment type="caution">
    <text evidence="1">The sequence shown here is derived from an EMBL/GenBank/DDBJ whole genome shotgun (WGS) entry which is preliminary data.</text>
</comment>
<keyword evidence="2" id="KW-1185">Reference proteome</keyword>
<reference evidence="1" key="1">
    <citation type="submission" date="2021-08" db="EMBL/GenBank/DDBJ databases">
        <title>WGS assembly of Ceratopteris richardii.</title>
        <authorList>
            <person name="Marchant D.B."/>
            <person name="Chen G."/>
            <person name="Jenkins J."/>
            <person name="Shu S."/>
            <person name="Leebens-Mack J."/>
            <person name="Grimwood J."/>
            <person name="Schmutz J."/>
            <person name="Soltis P."/>
            <person name="Soltis D."/>
            <person name="Chen Z.-H."/>
        </authorList>
    </citation>
    <scope>NUCLEOTIDE SEQUENCE</scope>
    <source>
        <strain evidence="1">Whitten #5841</strain>
        <tissue evidence="1">Leaf</tissue>
    </source>
</reference>
<dbReference type="InterPro" id="IPR023393">
    <property type="entry name" value="START-like_dom_sf"/>
</dbReference>
<evidence type="ECO:0008006" key="3">
    <source>
        <dbReference type="Google" id="ProtNLM"/>
    </source>
</evidence>
<accession>A0A8T2RA94</accession>
<proteinExistence type="predicted"/>
<protein>
    <recommendedName>
        <fullName evidence="3">Bet v I/Major latex protein domain-containing protein</fullName>
    </recommendedName>
</protein>
<sequence>MEEMKVELEVDHPPHVVWQIHVKNFQASFAAAMPGVYNKVLYLEGPPLAPGGVFKACYDEGFGHYGHATFVWDEIDHDKHFFKSTLIDGGLLDKHFEKVSYYYSVLPSEDPSKSIMSWKIQYKDLNEHDCHYIIQNEIDNITKMMASYVSETREIHGFA</sequence>
<dbReference type="AlphaFoldDB" id="A0A8T2RA94"/>
<dbReference type="EMBL" id="CM035434">
    <property type="protein sequence ID" value="KAH7292598.1"/>
    <property type="molecule type" value="Genomic_DNA"/>
</dbReference>
<name>A0A8T2RA94_CERRI</name>
<evidence type="ECO:0000313" key="2">
    <source>
        <dbReference type="Proteomes" id="UP000825935"/>
    </source>
</evidence>
<evidence type="ECO:0000313" key="1">
    <source>
        <dbReference type="EMBL" id="KAH7292598.1"/>
    </source>
</evidence>
<dbReference type="Proteomes" id="UP000825935">
    <property type="component" value="Chromosome 29"/>
</dbReference>
<dbReference type="SUPFAM" id="SSF55961">
    <property type="entry name" value="Bet v1-like"/>
    <property type="match status" value="1"/>
</dbReference>
<gene>
    <name evidence="1" type="ORF">KP509_29G076800</name>
</gene>